<feature type="domain" description="UDP-galactopyranose mutase C-terminal" evidence="1">
    <location>
        <begin position="143"/>
        <end position="346"/>
    </location>
</feature>
<accession>A0A540VYX5</accession>
<dbReference type="InterPro" id="IPR015899">
    <property type="entry name" value="UDP-GalPyranose_mutase_C"/>
</dbReference>
<dbReference type="GO" id="GO:0008767">
    <property type="term" value="F:UDP-galactopyranose mutase activity"/>
    <property type="evidence" value="ECO:0007669"/>
    <property type="project" value="InterPro"/>
</dbReference>
<dbReference type="OrthoDB" id="9769600at2"/>
<dbReference type="AlphaFoldDB" id="A0A540VYX5"/>
<keyword evidence="3" id="KW-1185">Reference proteome</keyword>
<dbReference type="GO" id="GO:0005829">
    <property type="term" value="C:cytosol"/>
    <property type="evidence" value="ECO:0007669"/>
    <property type="project" value="TreeGrafter"/>
</dbReference>
<dbReference type="GO" id="GO:0050660">
    <property type="term" value="F:flavin adenine dinucleotide binding"/>
    <property type="evidence" value="ECO:0007669"/>
    <property type="project" value="TreeGrafter"/>
</dbReference>
<proteinExistence type="predicted"/>
<evidence type="ECO:0000313" key="2">
    <source>
        <dbReference type="EMBL" id="TQF01969.1"/>
    </source>
</evidence>
<dbReference type="Pfam" id="PF13450">
    <property type="entry name" value="NAD_binding_8"/>
    <property type="match status" value="1"/>
</dbReference>
<name>A0A540VYX5_9ACTN</name>
<reference evidence="2 3" key="1">
    <citation type="submission" date="2019-06" db="EMBL/GenBank/DDBJ databases">
        <title>Description of Kitasatospora acidophila sp. nov. isolated from pine grove soil, and reclassification of Streptomyces novaecaesareae to Kitasatospora novaeceasareae comb. nov.</title>
        <authorList>
            <person name="Kim M.J."/>
        </authorList>
    </citation>
    <scope>NUCLEOTIDE SEQUENCE [LARGE SCALE GENOMIC DNA]</scope>
    <source>
        <strain evidence="2 3">MMS16-CNU292</strain>
    </source>
</reference>
<gene>
    <name evidence="2" type="ORF">E6W39_06390</name>
</gene>
<dbReference type="Proteomes" id="UP000319103">
    <property type="component" value="Unassembled WGS sequence"/>
</dbReference>
<dbReference type="RefSeq" id="WP_141632691.1">
    <property type="nucleotide sequence ID" value="NZ_VIGB01000003.1"/>
</dbReference>
<dbReference type="PANTHER" id="PTHR21197">
    <property type="entry name" value="UDP-GALACTOPYRANOSE MUTASE"/>
    <property type="match status" value="1"/>
</dbReference>
<comment type="caution">
    <text evidence="2">The sequence shown here is derived from an EMBL/GenBank/DDBJ whole genome shotgun (WGS) entry which is preliminary data.</text>
</comment>
<dbReference type="Gene3D" id="3.40.50.720">
    <property type="entry name" value="NAD(P)-binding Rossmann-like Domain"/>
    <property type="match status" value="2"/>
</dbReference>
<dbReference type="EMBL" id="VIGB01000003">
    <property type="protein sequence ID" value="TQF01969.1"/>
    <property type="molecule type" value="Genomic_DNA"/>
</dbReference>
<evidence type="ECO:0000259" key="1">
    <source>
        <dbReference type="Pfam" id="PF03275"/>
    </source>
</evidence>
<dbReference type="Pfam" id="PF03275">
    <property type="entry name" value="GLF"/>
    <property type="match status" value="1"/>
</dbReference>
<organism evidence="2 3">
    <name type="scientific">Kitasatospora acidiphila</name>
    <dbReference type="NCBI Taxonomy" id="2567942"/>
    <lineage>
        <taxon>Bacteria</taxon>
        <taxon>Bacillati</taxon>
        <taxon>Actinomycetota</taxon>
        <taxon>Actinomycetes</taxon>
        <taxon>Kitasatosporales</taxon>
        <taxon>Streptomycetaceae</taxon>
        <taxon>Kitasatospora</taxon>
    </lineage>
</organism>
<dbReference type="InterPro" id="IPR036188">
    <property type="entry name" value="FAD/NAD-bd_sf"/>
</dbReference>
<evidence type="ECO:0000313" key="3">
    <source>
        <dbReference type="Proteomes" id="UP000319103"/>
    </source>
</evidence>
<sequence>MRKTCLIIGAGLAGSAAAWELTQHGFKVRVHEQADVVGGHVRNEWLRGIPYEPHGAHIFHTADEDVWNLVTKLAAFVPYRHRVAMRIRSHHLSWPLQHAELSQLEEWPEIEFQLSARPPVPDSTNFETHCVSLMGETLYGLAIREYTRKQWGRDPDTLSASAAYGRIELRGDGHHDVFRDPYQGWPDRGYTELVEGLLERAELHLGQAVTHTDLVELCAPGEPVIVTSALDDFFGCGLGPLEWRGVRLKSELVPHAKLVQPAMVVNDPDATVPWTRSIETKWALERLHSLPGTIVMREYPGAPSKHYPVPDSAGANRALQRSYEHLLVQDARNLLIPAGRLATYRYINMDQAIRQGLDAARRILEAS</sequence>
<dbReference type="Gene3D" id="3.50.50.60">
    <property type="entry name" value="FAD/NAD(P)-binding domain"/>
    <property type="match status" value="1"/>
</dbReference>
<dbReference type="SUPFAM" id="SSF51971">
    <property type="entry name" value="Nucleotide-binding domain"/>
    <property type="match status" value="1"/>
</dbReference>
<protein>
    <submittedName>
        <fullName evidence="2">FAD-binding protein</fullName>
    </submittedName>
</protein>
<dbReference type="SUPFAM" id="SSF54373">
    <property type="entry name" value="FAD-linked reductases, C-terminal domain"/>
    <property type="match status" value="1"/>
</dbReference>
<dbReference type="PANTHER" id="PTHR21197:SF0">
    <property type="entry name" value="UDP-GALACTOPYRANOSE MUTASE"/>
    <property type="match status" value="1"/>
</dbReference>